<gene>
    <name evidence="4" type="ORF">PARMNEM_LOCUS959</name>
</gene>
<comment type="caution">
    <text evidence="4">The sequence shown here is derived from an EMBL/GenBank/DDBJ whole genome shotgun (WGS) entry which is preliminary data.</text>
</comment>
<name>A0AAV1KAR4_9NEOP</name>
<dbReference type="InterPro" id="IPR039794">
    <property type="entry name" value="Gtb1-like"/>
</dbReference>
<evidence type="ECO:0000313" key="5">
    <source>
        <dbReference type="Proteomes" id="UP001314205"/>
    </source>
</evidence>
<keyword evidence="2" id="KW-0472">Membrane</keyword>
<feature type="domain" description="Glucosidase II beta subunit N-terminal" evidence="3">
    <location>
        <begin position="69"/>
        <end position="168"/>
    </location>
</feature>
<keyword evidence="2" id="KW-0812">Transmembrane</keyword>
<dbReference type="PANTHER" id="PTHR12630:SF1">
    <property type="entry name" value="GLUCOSIDASE 2 SUBUNIT BETA"/>
    <property type="match status" value="1"/>
</dbReference>
<sequence length="190" mass="21960">MGLKKKKNVIILTVCVVVSFILYQLYFFLTITSETVNGNRIIPVLDHQKIKNSIHLRSEDDRFINENGLIRGVHYLHMPFYRPNSNNEFECRTSKIRIPFERLNDDFCDCDDSTDEPSTSACPNGTFFCQYQHKKSVSFLTVPSSKVNDGICDCCDGSDEWLHEPNKKLVSQASLKNYRHYVLECPNICH</sequence>
<dbReference type="Pfam" id="PF12999">
    <property type="entry name" value="PRKCSH-like"/>
    <property type="match status" value="1"/>
</dbReference>
<dbReference type="EMBL" id="CAVLGL010000002">
    <property type="protein sequence ID" value="CAK1578934.1"/>
    <property type="molecule type" value="Genomic_DNA"/>
</dbReference>
<dbReference type="InterPro" id="IPR036055">
    <property type="entry name" value="LDL_receptor-like_sf"/>
</dbReference>
<dbReference type="Gene3D" id="4.10.400.10">
    <property type="entry name" value="Low-density Lipoprotein Receptor"/>
    <property type="match status" value="1"/>
</dbReference>
<organism evidence="4 5">
    <name type="scientific">Parnassius mnemosyne</name>
    <name type="common">clouded apollo</name>
    <dbReference type="NCBI Taxonomy" id="213953"/>
    <lineage>
        <taxon>Eukaryota</taxon>
        <taxon>Metazoa</taxon>
        <taxon>Ecdysozoa</taxon>
        <taxon>Arthropoda</taxon>
        <taxon>Hexapoda</taxon>
        <taxon>Insecta</taxon>
        <taxon>Pterygota</taxon>
        <taxon>Neoptera</taxon>
        <taxon>Endopterygota</taxon>
        <taxon>Lepidoptera</taxon>
        <taxon>Glossata</taxon>
        <taxon>Ditrysia</taxon>
        <taxon>Papilionoidea</taxon>
        <taxon>Papilionidae</taxon>
        <taxon>Parnassiinae</taxon>
        <taxon>Parnassini</taxon>
        <taxon>Parnassius</taxon>
        <taxon>Driopa</taxon>
    </lineage>
</organism>
<dbReference type="AlphaFoldDB" id="A0AAV1KAR4"/>
<evidence type="ECO:0000313" key="4">
    <source>
        <dbReference type="EMBL" id="CAK1578934.1"/>
    </source>
</evidence>
<dbReference type="GO" id="GO:0017177">
    <property type="term" value="C:glucosidase II complex"/>
    <property type="evidence" value="ECO:0007669"/>
    <property type="project" value="TreeGrafter"/>
</dbReference>
<feature type="transmembrane region" description="Helical" evidence="2">
    <location>
        <begin position="9"/>
        <end position="29"/>
    </location>
</feature>
<proteinExistence type="predicted"/>
<accession>A0AAV1KAR4</accession>
<evidence type="ECO:0000259" key="3">
    <source>
        <dbReference type="Pfam" id="PF12999"/>
    </source>
</evidence>
<dbReference type="Proteomes" id="UP001314205">
    <property type="component" value="Unassembled WGS sequence"/>
</dbReference>
<protein>
    <recommendedName>
        <fullName evidence="3">Glucosidase II beta subunit N-terminal domain-containing protein</fullName>
    </recommendedName>
</protein>
<keyword evidence="2" id="KW-1133">Transmembrane helix</keyword>
<evidence type="ECO:0000256" key="1">
    <source>
        <dbReference type="ARBA" id="ARBA00023157"/>
    </source>
</evidence>
<reference evidence="4 5" key="1">
    <citation type="submission" date="2023-11" db="EMBL/GenBank/DDBJ databases">
        <authorList>
            <person name="Hedman E."/>
            <person name="Englund M."/>
            <person name="Stromberg M."/>
            <person name="Nyberg Akerstrom W."/>
            <person name="Nylinder S."/>
            <person name="Jareborg N."/>
            <person name="Kallberg Y."/>
            <person name="Kronander E."/>
        </authorList>
    </citation>
    <scope>NUCLEOTIDE SEQUENCE [LARGE SCALE GENOMIC DNA]</scope>
</reference>
<evidence type="ECO:0000256" key="2">
    <source>
        <dbReference type="SAM" id="Phobius"/>
    </source>
</evidence>
<dbReference type="GO" id="GO:0006491">
    <property type="term" value="P:N-glycan processing"/>
    <property type="evidence" value="ECO:0007669"/>
    <property type="project" value="TreeGrafter"/>
</dbReference>
<dbReference type="InterPro" id="IPR028146">
    <property type="entry name" value="PRKCSH_N"/>
</dbReference>
<dbReference type="PANTHER" id="PTHR12630">
    <property type="entry name" value="N-LINKED OLIGOSACCHARIDE PROCESSING"/>
    <property type="match status" value="1"/>
</dbReference>
<keyword evidence="5" id="KW-1185">Reference proteome</keyword>
<keyword evidence="1" id="KW-1015">Disulfide bond</keyword>